<evidence type="ECO:0000256" key="3">
    <source>
        <dbReference type="SAM" id="Phobius"/>
    </source>
</evidence>
<evidence type="ECO:0000313" key="5">
    <source>
        <dbReference type="Proteomes" id="UP000257080"/>
    </source>
</evidence>
<keyword evidence="3" id="KW-0812">Transmembrane</keyword>
<dbReference type="PROSITE" id="PS00061">
    <property type="entry name" value="ADH_SHORT"/>
    <property type="match status" value="1"/>
</dbReference>
<dbReference type="InterPro" id="IPR020904">
    <property type="entry name" value="Sc_DH/Rdtase_CS"/>
</dbReference>
<dbReference type="RefSeq" id="WP_116417005.1">
    <property type="nucleotide sequence ID" value="NZ_NBXC01000002.1"/>
</dbReference>
<evidence type="ECO:0000313" key="4">
    <source>
        <dbReference type="EMBL" id="RFA29481.1"/>
    </source>
</evidence>
<dbReference type="Pfam" id="PF00106">
    <property type="entry name" value="adh_short"/>
    <property type="match status" value="1"/>
</dbReference>
<dbReference type="PANTHER" id="PTHR43157:SF31">
    <property type="entry name" value="PHOSPHATIDYLINOSITOL-GLYCAN BIOSYNTHESIS CLASS F PROTEIN"/>
    <property type="match status" value="1"/>
</dbReference>
<keyword evidence="3" id="KW-0472">Membrane</keyword>
<dbReference type="Proteomes" id="UP000257080">
    <property type="component" value="Unassembled WGS sequence"/>
</dbReference>
<gene>
    <name evidence="4" type="ORF">B7R25_00350</name>
</gene>
<dbReference type="SUPFAM" id="SSF51735">
    <property type="entry name" value="NAD(P)-binding Rossmann-fold domains"/>
    <property type="match status" value="1"/>
</dbReference>
<sequence>MTAQWTASDIPDQTGKTIIITGANSGLGEAAATALAGHGAHVVLACRTVAKGDAAAARMPGDVTVRQLDVADLESVRRFAAETERVDVLINNAGVMATPQQRTADGFELQFGTNFLGHFALTGLLLPLITERVVSLSSLAHLMGRIDLDDPNYLRRTYRRWPAYGQSKLADLVFAYELQRRLSASGSAVRSFAAHPGLARTELHTHTDPVQSALIAALTRVGQASTEGALPVLYAATSPEAVGGQYYGPGGPGEVRGYPRIASSTPLSRDLKVASGLWELAESLTGVPFLSPAPVGSATVRVGSELQDAAASARVSPTTLGAVGALALAAGVAAVVAGRVRAARR</sequence>
<evidence type="ECO:0000256" key="2">
    <source>
        <dbReference type="ARBA" id="ARBA00023002"/>
    </source>
</evidence>
<feature type="transmembrane region" description="Helical" evidence="3">
    <location>
        <begin position="320"/>
        <end position="340"/>
    </location>
</feature>
<accession>A0A3E0WFT5</accession>
<keyword evidence="2" id="KW-0560">Oxidoreductase</keyword>
<dbReference type="NCBIfam" id="NF004846">
    <property type="entry name" value="PRK06197.1"/>
    <property type="match status" value="1"/>
</dbReference>
<name>A0A3E0WFT5_9MICO</name>
<dbReference type="PANTHER" id="PTHR43157">
    <property type="entry name" value="PHOSPHATIDYLINOSITOL-GLYCAN BIOSYNTHESIS CLASS F PROTEIN-RELATED"/>
    <property type="match status" value="1"/>
</dbReference>
<dbReference type="PRINTS" id="PR00081">
    <property type="entry name" value="GDHRDH"/>
</dbReference>
<evidence type="ECO:0000256" key="1">
    <source>
        <dbReference type="ARBA" id="ARBA00006484"/>
    </source>
</evidence>
<organism evidence="4 5">
    <name type="scientific">Subtercola boreus</name>
    <dbReference type="NCBI Taxonomy" id="120213"/>
    <lineage>
        <taxon>Bacteria</taxon>
        <taxon>Bacillati</taxon>
        <taxon>Actinomycetota</taxon>
        <taxon>Actinomycetes</taxon>
        <taxon>Micrococcales</taxon>
        <taxon>Microbacteriaceae</taxon>
        <taxon>Subtercola</taxon>
    </lineage>
</organism>
<keyword evidence="3" id="KW-1133">Transmembrane helix</keyword>
<comment type="similarity">
    <text evidence="1">Belongs to the short-chain dehydrogenases/reductases (SDR) family.</text>
</comment>
<reference evidence="4 5" key="1">
    <citation type="submission" date="2017-04" db="EMBL/GenBank/DDBJ databases">
        <title>Comparative genome analysis of Subtercola boreus.</title>
        <authorList>
            <person name="Cho Y.-J."/>
            <person name="Cho A."/>
            <person name="Kim O.-S."/>
            <person name="Lee J.-I."/>
        </authorList>
    </citation>
    <scope>NUCLEOTIDE SEQUENCE [LARGE SCALE GENOMIC DNA]</scope>
    <source>
        <strain evidence="4 5">P28004</strain>
    </source>
</reference>
<protein>
    <submittedName>
        <fullName evidence="4">Short-chain dehydrogenase</fullName>
    </submittedName>
</protein>
<dbReference type="OrthoDB" id="4577644at2"/>
<proteinExistence type="inferred from homology"/>
<dbReference type="InterPro" id="IPR036291">
    <property type="entry name" value="NAD(P)-bd_dom_sf"/>
</dbReference>
<dbReference type="CDD" id="cd05327">
    <property type="entry name" value="retinol-DH_like_SDR_c_like"/>
    <property type="match status" value="1"/>
</dbReference>
<comment type="caution">
    <text evidence="4">The sequence shown here is derived from an EMBL/GenBank/DDBJ whole genome shotgun (WGS) entry which is preliminary data.</text>
</comment>
<dbReference type="Gene3D" id="3.40.50.720">
    <property type="entry name" value="NAD(P)-binding Rossmann-like Domain"/>
    <property type="match status" value="1"/>
</dbReference>
<dbReference type="GO" id="GO:0016491">
    <property type="term" value="F:oxidoreductase activity"/>
    <property type="evidence" value="ECO:0007669"/>
    <property type="project" value="UniProtKB-KW"/>
</dbReference>
<dbReference type="AlphaFoldDB" id="A0A3E0WFT5"/>
<dbReference type="EMBL" id="NBXE01000002">
    <property type="protein sequence ID" value="RFA29481.1"/>
    <property type="molecule type" value="Genomic_DNA"/>
</dbReference>
<dbReference type="InterPro" id="IPR002347">
    <property type="entry name" value="SDR_fam"/>
</dbReference>